<protein>
    <recommendedName>
        <fullName evidence="4">Pentacotripeptide-repeat region of PRORP domain-containing protein</fullName>
    </recommendedName>
</protein>
<dbReference type="InterPro" id="IPR051222">
    <property type="entry name" value="PPR/CCM1_RNA-binding"/>
</dbReference>
<dbReference type="InterPro" id="IPR011990">
    <property type="entry name" value="TPR-like_helical_dom_sf"/>
</dbReference>
<evidence type="ECO:0008006" key="4">
    <source>
        <dbReference type="Google" id="ProtNLM"/>
    </source>
</evidence>
<keyword evidence="1" id="KW-0677">Repeat</keyword>
<dbReference type="Pfam" id="PF01535">
    <property type="entry name" value="PPR"/>
    <property type="match status" value="1"/>
</dbReference>
<dbReference type="InterPro" id="IPR002885">
    <property type="entry name" value="PPR_rpt"/>
</dbReference>
<proteinExistence type="predicted"/>
<evidence type="ECO:0000313" key="3">
    <source>
        <dbReference type="Proteomes" id="UP001295423"/>
    </source>
</evidence>
<name>A0AAD2FCQ7_9STRA</name>
<dbReference type="Gene3D" id="1.25.40.10">
    <property type="entry name" value="Tetratricopeptide repeat domain"/>
    <property type="match status" value="2"/>
</dbReference>
<gene>
    <name evidence="2" type="ORF">CYCCA115_LOCUS1042</name>
</gene>
<reference evidence="2" key="1">
    <citation type="submission" date="2023-08" db="EMBL/GenBank/DDBJ databases">
        <authorList>
            <person name="Audoor S."/>
            <person name="Bilcke G."/>
        </authorList>
    </citation>
    <scope>NUCLEOTIDE SEQUENCE</scope>
</reference>
<dbReference type="AlphaFoldDB" id="A0AAD2FCQ7"/>
<organism evidence="2 3">
    <name type="scientific">Cylindrotheca closterium</name>
    <dbReference type="NCBI Taxonomy" id="2856"/>
    <lineage>
        <taxon>Eukaryota</taxon>
        <taxon>Sar</taxon>
        <taxon>Stramenopiles</taxon>
        <taxon>Ochrophyta</taxon>
        <taxon>Bacillariophyta</taxon>
        <taxon>Bacillariophyceae</taxon>
        <taxon>Bacillariophycidae</taxon>
        <taxon>Bacillariales</taxon>
        <taxon>Bacillariaceae</taxon>
        <taxon>Cylindrotheca</taxon>
    </lineage>
</organism>
<accession>A0AAD2FCQ7</accession>
<keyword evidence="3" id="KW-1185">Reference proteome</keyword>
<dbReference type="PANTHER" id="PTHR47942">
    <property type="entry name" value="TETRATRICOPEPTIDE REPEAT (TPR)-LIKE SUPERFAMILY PROTEIN-RELATED"/>
    <property type="match status" value="1"/>
</dbReference>
<comment type="caution">
    <text evidence="2">The sequence shown here is derived from an EMBL/GenBank/DDBJ whole genome shotgun (WGS) entry which is preliminary data.</text>
</comment>
<dbReference type="PANTHER" id="PTHR47942:SF63">
    <property type="entry name" value="PENTATRICOPEPTIDE REPEAT-CONTAINING PROTEIN"/>
    <property type="match status" value="1"/>
</dbReference>
<dbReference type="Proteomes" id="UP001295423">
    <property type="component" value="Unassembled WGS sequence"/>
</dbReference>
<dbReference type="EMBL" id="CAKOGP040000002">
    <property type="protein sequence ID" value="CAJ1923632.1"/>
    <property type="molecule type" value="Genomic_DNA"/>
</dbReference>
<evidence type="ECO:0000313" key="2">
    <source>
        <dbReference type="EMBL" id="CAJ1923632.1"/>
    </source>
</evidence>
<evidence type="ECO:0000256" key="1">
    <source>
        <dbReference type="ARBA" id="ARBA00022737"/>
    </source>
</evidence>
<sequence length="476" mass="54005">MDEEIEFDEGDLLAQKEDWMESLRQCAKTSSRDATAIEKAQGIFDEMFQAYVKTDDMALFPGPEVYNLLIETHAYGSDEKGGEEAEMILSRMEDSSVAFVALPNLQTYLNVMDAWAMRKNPEKAEAVATRLNERYAETNDDAVKPTIAVTNKLIKSYGIRGDIEKAESIFRDSLEKEGELKANHKTWVQIMKAYIPQKSGYEQVGDLFFEMRKAFRMGEEEYLPKTEAYNALIRALGYKRNGGPEAEELLFEMIEQYQAGEDDVRPNADTFRNTIAAQLNRRNFSSAKVEQLLQIQEGLYMTTGFPDLKIDTRVNNAALQVMSKTKDARKAIRAKRIIENMKNSGDPENMPTKRTYRSLMSACAFTRGNPEESLETFQVAIETIKNLKEFVGEEPDSGFVGLFLKACSNLMPPSRKRDAVVEKIFEKCCADGLLNDFVLIEFEKAASETLQLETLGGFLEDNVKLPEKWSRNVPQQ</sequence>